<protein>
    <submittedName>
        <fullName evidence="11">ATPase</fullName>
    </submittedName>
</protein>
<dbReference type="PROSITE" id="PS00154">
    <property type="entry name" value="ATPASE_E1_E2"/>
    <property type="match status" value="1"/>
</dbReference>
<dbReference type="InterPro" id="IPR023214">
    <property type="entry name" value="HAD_sf"/>
</dbReference>
<comment type="subcellular location">
    <subcellularLocation>
        <location evidence="1">Membrane</location>
        <topology evidence="1">Multi-pass membrane protein</topology>
    </subcellularLocation>
</comment>
<dbReference type="OrthoDB" id="9814270at2"/>
<evidence type="ECO:0000256" key="1">
    <source>
        <dbReference type="ARBA" id="ARBA00004141"/>
    </source>
</evidence>
<dbReference type="AlphaFoldDB" id="A0A1B1YT40"/>
<dbReference type="GO" id="GO:0006883">
    <property type="term" value="P:intracellular sodium ion homeostasis"/>
    <property type="evidence" value="ECO:0007669"/>
    <property type="project" value="TreeGrafter"/>
</dbReference>
<dbReference type="Proteomes" id="UP000092952">
    <property type="component" value="Chromosome"/>
</dbReference>
<dbReference type="GO" id="GO:0005886">
    <property type="term" value="C:plasma membrane"/>
    <property type="evidence" value="ECO:0007669"/>
    <property type="project" value="TreeGrafter"/>
</dbReference>
<dbReference type="InterPro" id="IPR044492">
    <property type="entry name" value="P_typ_ATPase_HD_dom"/>
</dbReference>
<proteinExistence type="inferred from homology"/>
<dbReference type="InterPro" id="IPR059000">
    <property type="entry name" value="ATPase_P-type_domA"/>
</dbReference>
<feature type="transmembrane region" description="Helical" evidence="9">
    <location>
        <begin position="688"/>
        <end position="713"/>
    </location>
</feature>
<dbReference type="Gene3D" id="2.70.150.10">
    <property type="entry name" value="Calcium-transporting ATPase, cytoplasmic transduction domain A"/>
    <property type="match status" value="1"/>
</dbReference>
<dbReference type="SFLD" id="SFLDS00003">
    <property type="entry name" value="Haloacid_Dehalogenase"/>
    <property type="match status" value="1"/>
</dbReference>
<dbReference type="PRINTS" id="PR00119">
    <property type="entry name" value="CATATPASE"/>
</dbReference>
<dbReference type="InterPro" id="IPR036412">
    <property type="entry name" value="HAD-like_sf"/>
</dbReference>
<evidence type="ECO:0000256" key="9">
    <source>
        <dbReference type="SAM" id="Phobius"/>
    </source>
</evidence>
<reference evidence="12" key="1">
    <citation type="submission" date="2016-03" db="EMBL/GenBank/DDBJ databases">
        <title>Complete genome sequence of Solimmundus cernigliae, representing a novel lineage of polycyclic aromatic hydrocarbon degraders within the Gammaproteobacteria.</title>
        <authorList>
            <person name="Singleton D.R."/>
            <person name="Dickey A.N."/>
            <person name="Scholl E.H."/>
            <person name="Wright F.A."/>
            <person name="Aitken M.D."/>
        </authorList>
    </citation>
    <scope>NUCLEOTIDE SEQUENCE [LARGE SCALE GENOMIC DNA]</scope>
    <source>
        <strain evidence="12">TR3.2</strain>
    </source>
</reference>
<evidence type="ECO:0000256" key="7">
    <source>
        <dbReference type="ARBA" id="ARBA00022989"/>
    </source>
</evidence>
<feature type="transmembrane region" description="Helical" evidence="9">
    <location>
        <begin position="765"/>
        <end position="784"/>
    </location>
</feature>
<dbReference type="Pfam" id="PF00690">
    <property type="entry name" value="Cation_ATPase_N"/>
    <property type="match status" value="1"/>
</dbReference>
<evidence type="ECO:0000256" key="3">
    <source>
        <dbReference type="ARBA" id="ARBA00022692"/>
    </source>
</evidence>
<dbReference type="SFLD" id="SFLDG00002">
    <property type="entry name" value="C1.7:_P-type_atpase_like"/>
    <property type="match status" value="1"/>
</dbReference>
<feature type="transmembrane region" description="Helical" evidence="9">
    <location>
        <begin position="285"/>
        <end position="312"/>
    </location>
</feature>
<dbReference type="GO" id="GO:0005524">
    <property type="term" value="F:ATP binding"/>
    <property type="evidence" value="ECO:0007669"/>
    <property type="project" value="UniProtKB-KW"/>
</dbReference>
<dbReference type="SUPFAM" id="SSF81660">
    <property type="entry name" value="Metal cation-transporting ATPase, ATP-binding domain N"/>
    <property type="match status" value="1"/>
</dbReference>
<dbReference type="InterPro" id="IPR006068">
    <property type="entry name" value="ATPase_P-typ_cation-transptr_C"/>
</dbReference>
<dbReference type="Pfam" id="PF00689">
    <property type="entry name" value="Cation_ATPase_C"/>
    <property type="match status" value="1"/>
</dbReference>
<name>A0A1B1YT40_9GAMM</name>
<dbReference type="SFLD" id="SFLDF00027">
    <property type="entry name" value="p-type_atpase"/>
    <property type="match status" value="1"/>
</dbReference>
<dbReference type="Pfam" id="PF13246">
    <property type="entry name" value="Cation_ATPase"/>
    <property type="match status" value="1"/>
</dbReference>
<keyword evidence="4" id="KW-0547">Nucleotide-binding</keyword>
<organism evidence="11 12">
    <name type="scientific">Immundisolibacter cernigliae</name>
    <dbReference type="NCBI Taxonomy" id="1810504"/>
    <lineage>
        <taxon>Bacteria</taxon>
        <taxon>Pseudomonadati</taxon>
        <taxon>Pseudomonadota</taxon>
        <taxon>Gammaproteobacteria</taxon>
        <taxon>Immundisolibacterales</taxon>
        <taxon>Immundisolibacteraceae</taxon>
        <taxon>Immundisolibacter</taxon>
    </lineage>
</organism>
<dbReference type="EMBL" id="CP014671">
    <property type="protein sequence ID" value="ANX03925.1"/>
    <property type="molecule type" value="Genomic_DNA"/>
</dbReference>
<evidence type="ECO:0000259" key="10">
    <source>
        <dbReference type="SMART" id="SM00831"/>
    </source>
</evidence>
<dbReference type="PRINTS" id="PR00120">
    <property type="entry name" value="HATPASE"/>
</dbReference>
<dbReference type="PANTHER" id="PTHR43294">
    <property type="entry name" value="SODIUM/POTASSIUM-TRANSPORTING ATPASE SUBUNIT ALPHA"/>
    <property type="match status" value="1"/>
</dbReference>
<dbReference type="NCBIfam" id="TIGR01494">
    <property type="entry name" value="ATPase_P-type"/>
    <property type="match status" value="2"/>
</dbReference>
<feature type="transmembrane region" description="Helical" evidence="9">
    <location>
        <begin position="861"/>
        <end position="880"/>
    </location>
</feature>
<keyword evidence="7 9" id="KW-1133">Transmembrane helix</keyword>
<dbReference type="InterPro" id="IPR023298">
    <property type="entry name" value="ATPase_P-typ_TM_dom_sf"/>
</dbReference>
<comment type="similarity">
    <text evidence="2">Belongs to the cation transport ATPase (P-type) (TC 3.A.3) family. Type IIA subfamily.</text>
</comment>
<keyword evidence="12" id="KW-1185">Reference proteome</keyword>
<dbReference type="RefSeq" id="WP_068803678.1">
    <property type="nucleotide sequence ID" value="NZ_CP014671.1"/>
</dbReference>
<dbReference type="InterPro" id="IPR023299">
    <property type="entry name" value="ATPase_P-typ_cyto_dom_N"/>
</dbReference>
<evidence type="ECO:0000256" key="8">
    <source>
        <dbReference type="ARBA" id="ARBA00023136"/>
    </source>
</evidence>
<dbReference type="SMART" id="SM00831">
    <property type="entry name" value="Cation_ATPase_N"/>
    <property type="match status" value="1"/>
</dbReference>
<feature type="transmembrane region" description="Helical" evidence="9">
    <location>
        <begin position="829"/>
        <end position="849"/>
    </location>
</feature>
<accession>A0A1B1YT40</accession>
<evidence type="ECO:0000256" key="2">
    <source>
        <dbReference type="ARBA" id="ARBA00005675"/>
    </source>
</evidence>
<dbReference type="GO" id="GO:0005391">
    <property type="term" value="F:P-type sodium:potassium-exchanging transporter activity"/>
    <property type="evidence" value="ECO:0007669"/>
    <property type="project" value="TreeGrafter"/>
</dbReference>
<dbReference type="Gene3D" id="3.40.50.1000">
    <property type="entry name" value="HAD superfamily/HAD-like"/>
    <property type="match status" value="1"/>
</dbReference>
<dbReference type="Pfam" id="PF00122">
    <property type="entry name" value="E1-E2_ATPase"/>
    <property type="match status" value="1"/>
</dbReference>
<gene>
    <name evidence="11" type="ORF">PG2T_06780</name>
</gene>
<dbReference type="InParanoid" id="A0A1B1YT40"/>
<sequence>MNDARRSVLDPGGAAPPWHALPAHEALARTASSADGLSRTQAQQRLAECGPNILPAQPAPGWLAIGLRQLKSPLIYVLLAAAVVSSALGDVTDAAFIGIVLLVNSVIGGWQEWRAERQSQSLQKLLRIRANALRDGERVELDAAELVPGDIVGLESGQLVPADLRLLSTHGLEIAEAALTGESLAVLKDAAAMSAAAAALAERPTMAHAGSLVARGRGLGVVVATGAATAIGRLAIAMSGTQSGQPPLVQRMERFSRTIAIIVLIAAALIGAVGVWVHGDGLATMFVFAVALAVSAIPEGLPVALTVALAIAARRMAARGAIVRRLPAVEGLGSCTLIASDKTGTLTCNELTAREIWLPDETRYAVTGSGYAPVGEIAGAPGAGLRRALEIAAACNEADLHRRDADWTWRGDPTDIALLALAEKGGVGREPLLVERPQVNEIPYEPERRFAASWHAFDGATWIAVKGAPERVLQMCTNAPAERILQAAEEMAQRGLRVLALASGVTARGVAPQETPAEPHDLEFAGLVGLIDPLRPEVRDAVRRCAAAGIRVVMVTGDHPTTALAIARELGIAVQPQDVIHGSALQADSPDALIQAITRGRVFARVTPEQKLALVEAAQRAGHFVAVTGDGVNDAPALRRANIGVAMGRGGTDVAREASDLVLSDDNFATIVAGVEEGRIAYQNIRNVVYLLTAAGAAEVLTVGLAVMIGLPIPLLPVQLLWLNLVTNGIQDVALAFERGRGDELGAPPRRPDDPIFDRLMIERGLLAGTWMAALGFGAFALLLQFEVPVDQARNTLLLLMVLMQNVDAFNARSETRSAFSIPLRNNPLLAVGVTVALAIHVIAMSLPLMQRVLRIEPVALGGWIVLPLLALSLLAVMELHKRLWAHRGRARLAPATSP</sequence>
<feature type="domain" description="Cation-transporting P-type ATPase N-terminal" evidence="10">
    <location>
        <begin position="17"/>
        <end position="90"/>
    </location>
</feature>
<keyword evidence="6" id="KW-1278">Translocase</keyword>
<evidence type="ECO:0000256" key="4">
    <source>
        <dbReference type="ARBA" id="ARBA00022741"/>
    </source>
</evidence>
<evidence type="ECO:0000313" key="12">
    <source>
        <dbReference type="Proteomes" id="UP000092952"/>
    </source>
</evidence>
<dbReference type="InterPro" id="IPR050510">
    <property type="entry name" value="Cation_transp_ATPase_P-type"/>
</dbReference>
<evidence type="ECO:0000313" key="11">
    <source>
        <dbReference type="EMBL" id="ANX03925.1"/>
    </source>
</evidence>
<dbReference type="SUPFAM" id="SSF56784">
    <property type="entry name" value="HAD-like"/>
    <property type="match status" value="1"/>
</dbReference>
<keyword evidence="3 9" id="KW-0812">Transmembrane</keyword>
<evidence type="ECO:0000256" key="6">
    <source>
        <dbReference type="ARBA" id="ARBA00022967"/>
    </source>
</evidence>
<feature type="transmembrane region" description="Helical" evidence="9">
    <location>
        <begin position="259"/>
        <end position="279"/>
    </location>
</feature>
<keyword evidence="8 9" id="KW-0472">Membrane</keyword>
<dbReference type="Gene3D" id="3.40.1110.10">
    <property type="entry name" value="Calcium-transporting ATPase, cytoplasmic domain N"/>
    <property type="match status" value="1"/>
</dbReference>
<dbReference type="GO" id="GO:0016887">
    <property type="term" value="F:ATP hydrolysis activity"/>
    <property type="evidence" value="ECO:0007669"/>
    <property type="project" value="InterPro"/>
</dbReference>
<evidence type="ECO:0000256" key="5">
    <source>
        <dbReference type="ARBA" id="ARBA00022840"/>
    </source>
</evidence>
<dbReference type="Gene3D" id="1.20.1110.10">
    <property type="entry name" value="Calcium-transporting ATPase, transmembrane domain"/>
    <property type="match status" value="1"/>
</dbReference>
<dbReference type="GO" id="GO:1990573">
    <property type="term" value="P:potassium ion import across plasma membrane"/>
    <property type="evidence" value="ECO:0007669"/>
    <property type="project" value="TreeGrafter"/>
</dbReference>
<dbReference type="InterPro" id="IPR008250">
    <property type="entry name" value="ATPase_P-typ_transduc_dom_A_sf"/>
</dbReference>
<keyword evidence="5" id="KW-0067">ATP-binding</keyword>
<dbReference type="SUPFAM" id="SSF81665">
    <property type="entry name" value="Calcium ATPase, transmembrane domain M"/>
    <property type="match status" value="1"/>
</dbReference>
<dbReference type="GO" id="GO:0030007">
    <property type="term" value="P:intracellular potassium ion homeostasis"/>
    <property type="evidence" value="ECO:0007669"/>
    <property type="project" value="TreeGrafter"/>
</dbReference>
<dbReference type="PANTHER" id="PTHR43294:SF20">
    <property type="entry name" value="P-TYPE ATPASE"/>
    <property type="match status" value="1"/>
</dbReference>
<dbReference type="SUPFAM" id="SSF81653">
    <property type="entry name" value="Calcium ATPase, transduction domain A"/>
    <property type="match status" value="1"/>
</dbReference>
<dbReference type="InterPro" id="IPR018303">
    <property type="entry name" value="ATPase_P-typ_P_site"/>
</dbReference>
<dbReference type="GO" id="GO:0036376">
    <property type="term" value="P:sodium ion export across plasma membrane"/>
    <property type="evidence" value="ECO:0007669"/>
    <property type="project" value="TreeGrafter"/>
</dbReference>
<dbReference type="KEGG" id="gbi:PG2T_06780"/>
<dbReference type="InterPro" id="IPR001757">
    <property type="entry name" value="P_typ_ATPase"/>
</dbReference>
<dbReference type="GO" id="GO:1902600">
    <property type="term" value="P:proton transmembrane transport"/>
    <property type="evidence" value="ECO:0007669"/>
    <property type="project" value="TreeGrafter"/>
</dbReference>
<dbReference type="STRING" id="1810504.PG2T_06780"/>
<dbReference type="InterPro" id="IPR004014">
    <property type="entry name" value="ATPase_P-typ_cation-transptr_N"/>
</dbReference>